<dbReference type="PANTHER" id="PTHR14440">
    <property type="entry name" value="DNA-DIRECTED RNA POLYMERASE I SUBUNIT RPA49"/>
    <property type="match status" value="1"/>
</dbReference>
<dbReference type="Pfam" id="PF06870">
    <property type="entry name" value="RNA_pol_I_A49"/>
    <property type="match status" value="1"/>
</dbReference>
<keyword evidence="3" id="KW-0240">DNA-directed RNA polymerase</keyword>
<dbReference type="InterPro" id="IPR009668">
    <property type="entry name" value="RNA_pol-assoc_fac_A49-like"/>
</dbReference>
<dbReference type="EMBL" id="MU253854">
    <property type="protein sequence ID" value="KAG9245310.1"/>
    <property type="molecule type" value="Genomic_DNA"/>
</dbReference>
<proteinExistence type="inferred from homology"/>
<sequence>MAEKIDKGKKRKRASNDFSKPSKKLALDPSKPIKISFPETDKWAPIIASTTGIDMPAIPLHPYTKARERDAQTVGNRAIDSTEFLLHSNVHPKIDYTAREEESGTTNALRKHYVGIFDPETGSLQVVESRKMIVRGVVRAHAALNSDDEVMESRRVQRNEQVQAFGTKKAKKALASQTENAIGPARLAGSKAVKVDRAAAATLASMADAAASMPSKDQLAQAADAAKPRPKANPVATEIKDVYTIDSLIGNDIFKYVEVLDWQQASKKRQEIRVSSAWVAKRIEKCASKVEKLKVLRYLQLLIDFYKYSKPIGRGRTRKLAKPADLRKEVGAIAENVLESVKKRFSTSGEIDPFHVDLLITHMAALACLIDNYEVDMWDLRHDLDLETRKMQQYFQEIGARMRAMPEVMRKALDLEKSAAAQRKVAKLLLPLEFPKVPFGRTAR</sequence>
<evidence type="ECO:0000256" key="3">
    <source>
        <dbReference type="ARBA" id="ARBA00022478"/>
    </source>
</evidence>
<protein>
    <submittedName>
        <fullName evidence="7">RNA polymerase I associated factor, A49-like protein</fullName>
    </submittedName>
</protein>
<dbReference type="AlphaFoldDB" id="A0A9P8CG38"/>
<reference evidence="7" key="1">
    <citation type="journal article" date="2021" name="IMA Fungus">
        <title>Genomic characterization of three marine fungi, including Emericellopsis atlantica sp. nov. with signatures of a generalist lifestyle and marine biomass degradation.</title>
        <authorList>
            <person name="Hagestad O.C."/>
            <person name="Hou L."/>
            <person name="Andersen J.H."/>
            <person name="Hansen E.H."/>
            <person name="Altermark B."/>
            <person name="Li C."/>
            <person name="Kuhnert E."/>
            <person name="Cox R.J."/>
            <person name="Crous P.W."/>
            <person name="Spatafora J.W."/>
            <person name="Lail K."/>
            <person name="Amirebrahimi M."/>
            <person name="Lipzen A."/>
            <person name="Pangilinan J."/>
            <person name="Andreopoulos W."/>
            <person name="Hayes R.D."/>
            <person name="Ng V."/>
            <person name="Grigoriev I.V."/>
            <person name="Jackson S.A."/>
            <person name="Sutton T.D.S."/>
            <person name="Dobson A.D.W."/>
            <person name="Rama T."/>
        </authorList>
    </citation>
    <scope>NUCLEOTIDE SEQUENCE</scope>
    <source>
        <strain evidence="7">TRa3180A</strain>
    </source>
</reference>
<name>A0A9P8CG38_9HELO</name>
<evidence type="ECO:0000256" key="5">
    <source>
        <dbReference type="ARBA" id="ARBA00023242"/>
    </source>
</evidence>
<keyword evidence="5" id="KW-0539">Nucleus</keyword>
<evidence type="ECO:0000313" key="8">
    <source>
        <dbReference type="Proteomes" id="UP000887226"/>
    </source>
</evidence>
<dbReference type="GO" id="GO:0005730">
    <property type="term" value="C:nucleolus"/>
    <property type="evidence" value="ECO:0007669"/>
    <property type="project" value="UniProtKB-SubCell"/>
</dbReference>
<keyword evidence="4" id="KW-0804">Transcription</keyword>
<dbReference type="GO" id="GO:0003677">
    <property type="term" value="F:DNA binding"/>
    <property type="evidence" value="ECO:0007669"/>
    <property type="project" value="InterPro"/>
</dbReference>
<dbReference type="OrthoDB" id="532500at2759"/>
<evidence type="ECO:0000256" key="2">
    <source>
        <dbReference type="ARBA" id="ARBA00009430"/>
    </source>
</evidence>
<feature type="region of interest" description="Disordered" evidence="6">
    <location>
        <begin position="1"/>
        <end position="31"/>
    </location>
</feature>
<dbReference type="GO" id="GO:0000428">
    <property type="term" value="C:DNA-directed RNA polymerase complex"/>
    <property type="evidence" value="ECO:0007669"/>
    <property type="project" value="UniProtKB-KW"/>
</dbReference>
<evidence type="ECO:0000313" key="7">
    <source>
        <dbReference type="EMBL" id="KAG9245310.1"/>
    </source>
</evidence>
<organism evidence="7 8">
    <name type="scientific">Calycina marina</name>
    <dbReference type="NCBI Taxonomy" id="1763456"/>
    <lineage>
        <taxon>Eukaryota</taxon>
        <taxon>Fungi</taxon>
        <taxon>Dikarya</taxon>
        <taxon>Ascomycota</taxon>
        <taxon>Pezizomycotina</taxon>
        <taxon>Leotiomycetes</taxon>
        <taxon>Helotiales</taxon>
        <taxon>Pezizellaceae</taxon>
        <taxon>Calycina</taxon>
    </lineage>
</organism>
<dbReference type="GO" id="GO:0006351">
    <property type="term" value="P:DNA-templated transcription"/>
    <property type="evidence" value="ECO:0007669"/>
    <property type="project" value="InterPro"/>
</dbReference>
<accession>A0A9P8CG38</accession>
<dbReference type="Proteomes" id="UP000887226">
    <property type="component" value="Unassembled WGS sequence"/>
</dbReference>
<keyword evidence="8" id="KW-1185">Reference proteome</keyword>
<comment type="caution">
    <text evidence="7">The sequence shown here is derived from an EMBL/GenBank/DDBJ whole genome shotgun (WGS) entry which is preliminary data.</text>
</comment>
<comment type="similarity">
    <text evidence="2">Belongs to the eukaryotic RPA49/POLR1E RNA polymerase subunit family.</text>
</comment>
<comment type="subcellular location">
    <subcellularLocation>
        <location evidence="1">Nucleus</location>
        <location evidence="1">Nucleolus</location>
    </subcellularLocation>
</comment>
<gene>
    <name evidence="7" type="ORF">BJ878DRAFT_458587</name>
</gene>
<evidence type="ECO:0000256" key="4">
    <source>
        <dbReference type="ARBA" id="ARBA00023163"/>
    </source>
</evidence>
<evidence type="ECO:0000256" key="6">
    <source>
        <dbReference type="SAM" id="MobiDB-lite"/>
    </source>
</evidence>
<evidence type="ECO:0000256" key="1">
    <source>
        <dbReference type="ARBA" id="ARBA00004604"/>
    </source>
</evidence>